<feature type="transmembrane region" description="Helical" evidence="6">
    <location>
        <begin position="482"/>
        <end position="504"/>
    </location>
</feature>
<feature type="transmembrane region" description="Helical" evidence="6">
    <location>
        <begin position="801"/>
        <end position="823"/>
    </location>
</feature>
<comment type="caution">
    <text evidence="8">The sequence shown here is derived from an EMBL/GenBank/DDBJ whole genome shotgun (WGS) entry which is preliminary data.</text>
</comment>
<sequence length="828" mass="92508">MSATMEPTLSSKLKAFFPSSSTPQGTTSLSIDQNYLIGLRGLLVFQSFLFIFFQTFLPAALPDSKNIEGPTYQVVLRKSFSVLFANEALIYSWIIFLSARTICLPYLANKTREVGASSIFRRGIRLWIPTFIAYSFAAAAFSTSSTDYISEFLASTGNISTIAPMRLRNFLLYFNSLFEIFWVNKRYASQAANDVFPSGTLWIVSVLFQQSYTVYITMIIVPNTRTSWRVKAMLAFIVAAFWVQSWAWYSVTGLIIADAVLNMDFQFRSLKGFKIGNFGIPVWPLYAIMVVTGFILQFAFISGKPSMRDNELYGHTALYDDGFLNENADLDQPMPRVDNYLIILGSMLLIETFEWPRSVLRGGFFVSLGKRSFSWFLVQSIIIYTAGIKLYTHMVTAGMNNAASTTMEEPKEFGTERIEKAIVPDEMIDVALDRRVNRKFDTHILPWLFGIWLFSFIDRSNIGNARIAGLSDELSITTGTRFNIALLVFYIPYILVDVPSNLLVKRLRAGIYLPALITAWGLVCTFMGFVQSFAGLVACRLLLGLCEGGILGGVIIYLAMFYRRGEMLLRSGMFYCAAPLSGAFGGLLASGLATIEVGQYRRWPWIFFVEGAITVVFGIICFFFMPDTPAAAGFLSDEEKEWALRRMRLDAGGSTEVDVEDEKFSWYWVRMALKAPQTYLSAFIWFFLLVPLYSFSLFLPSIIAGMGYRSTTAQLFTVPPNMAAFITVIGTAYASDKLKNRGYFIIGGCILGICGYVMLIVATTNAVRYAGTFLVAIGVFQGSPMLMGWASNNLAPHYVRAVGIGMVISIANCSAFIGTFIYLQRDAP</sequence>
<evidence type="ECO:0000256" key="5">
    <source>
        <dbReference type="ARBA" id="ARBA00023136"/>
    </source>
</evidence>
<evidence type="ECO:0000259" key="7">
    <source>
        <dbReference type="PROSITE" id="PS50850"/>
    </source>
</evidence>
<dbReference type="Proteomes" id="UP000596902">
    <property type="component" value="Unassembled WGS sequence"/>
</dbReference>
<reference evidence="8" key="1">
    <citation type="submission" date="2020-01" db="EMBL/GenBank/DDBJ databases">
        <authorList>
            <person name="Feng Z.H.Z."/>
        </authorList>
    </citation>
    <scope>NUCLEOTIDE SEQUENCE</scope>
    <source>
        <strain evidence="8">CBS107.38</strain>
    </source>
</reference>
<accession>A0A8H7B0M5</accession>
<feature type="transmembrane region" description="Helical" evidence="6">
    <location>
        <begin position="715"/>
        <end position="735"/>
    </location>
</feature>
<feature type="transmembrane region" description="Helical" evidence="6">
    <location>
        <begin position="373"/>
        <end position="391"/>
    </location>
</feature>
<feature type="non-terminal residue" evidence="8">
    <location>
        <position position="828"/>
    </location>
</feature>
<dbReference type="PANTHER" id="PTHR43791">
    <property type="entry name" value="PERMEASE-RELATED"/>
    <property type="match status" value="1"/>
</dbReference>
<evidence type="ECO:0000256" key="2">
    <source>
        <dbReference type="ARBA" id="ARBA00022448"/>
    </source>
</evidence>
<feature type="transmembrane region" description="Helical" evidence="6">
    <location>
        <begin position="200"/>
        <end position="221"/>
    </location>
</feature>
<feature type="transmembrane region" description="Helical" evidence="6">
    <location>
        <begin position="679"/>
        <end position="703"/>
    </location>
</feature>
<feature type="transmembrane region" description="Helical" evidence="6">
    <location>
        <begin position="280"/>
        <end position="301"/>
    </location>
</feature>
<dbReference type="PROSITE" id="PS50850">
    <property type="entry name" value="MFS"/>
    <property type="match status" value="1"/>
</dbReference>
<dbReference type="PANTHER" id="PTHR43791:SF5">
    <property type="entry name" value="MAJOR FACILITATOR SUPERFAMILY (MFS) PROFILE DOMAIN-CONTAINING PROTEIN"/>
    <property type="match status" value="1"/>
</dbReference>
<feature type="transmembrane region" description="Helical" evidence="6">
    <location>
        <begin position="769"/>
        <end position="789"/>
    </location>
</feature>
<feature type="transmembrane region" description="Helical" evidence="6">
    <location>
        <begin position="37"/>
        <end position="61"/>
    </location>
</feature>
<gene>
    <name evidence="8" type="ORF">GT037_007940</name>
</gene>
<evidence type="ECO:0000313" key="8">
    <source>
        <dbReference type="EMBL" id="KAF7674174.1"/>
    </source>
</evidence>
<dbReference type="SUPFAM" id="SSF103473">
    <property type="entry name" value="MFS general substrate transporter"/>
    <property type="match status" value="1"/>
</dbReference>
<feature type="transmembrane region" description="Helical" evidence="6">
    <location>
        <begin position="605"/>
        <end position="625"/>
    </location>
</feature>
<feature type="transmembrane region" description="Helical" evidence="6">
    <location>
        <begin position="574"/>
        <end position="593"/>
    </location>
</feature>
<evidence type="ECO:0000256" key="1">
    <source>
        <dbReference type="ARBA" id="ARBA00004141"/>
    </source>
</evidence>
<dbReference type="FunFam" id="1.20.1250.20:FF:000018">
    <property type="entry name" value="MFS transporter permease"/>
    <property type="match status" value="1"/>
</dbReference>
<feature type="transmembrane region" description="Helical" evidence="6">
    <location>
        <begin position="542"/>
        <end position="562"/>
    </location>
</feature>
<dbReference type="Gene3D" id="1.20.1250.20">
    <property type="entry name" value="MFS general substrate transporter like domains"/>
    <property type="match status" value="2"/>
</dbReference>
<dbReference type="Pfam" id="PF07690">
    <property type="entry name" value="MFS_1"/>
    <property type="match status" value="1"/>
</dbReference>
<proteinExistence type="predicted"/>
<dbReference type="InterPro" id="IPR011701">
    <property type="entry name" value="MFS"/>
</dbReference>
<keyword evidence="2" id="KW-0813">Transport</keyword>
<feature type="transmembrane region" description="Helical" evidence="6">
    <location>
        <begin position="233"/>
        <end position="260"/>
    </location>
</feature>
<dbReference type="FunFam" id="1.20.1250.20:FF:000013">
    <property type="entry name" value="MFS general substrate transporter"/>
    <property type="match status" value="1"/>
</dbReference>
<feature type="domain" description="Major facilitator superfamily (MFS) profile" evidence="7">
    <location>
        <begin position="444"/>
        <end position="828"/>
    </location>
</feature>
<dbReference type="GO" id="GO:0022857">
    <property type="term" value="F:transmembrane transporter activity"/>
    <property type="evidence" value="ECO:0007669"/>
    <property type="project" value="InterPro"/>
</dbReference>
<feature type="transmembrane region" description="Helical" evidence="6">
    <location>
        <begin position="742"/>
        <end position="763"/>
    </location>
</feature>
<feature type="transmembrane region" description="Helical" evidence="6">
    <location>
        <begin position="511"/>
        <end position="530"/>
    </location>
</feature>
<dbReference type="InterPro" id="IPR020846">
    <property type="entry name" value="MFS_dom"/>
</dbReference>
<dbReference type="GO" id="GO:0016020">
    <property type="term" value="C:membrane"/>
    <property type="evidence" value="ECO:0007669"/>
    <property type="project" value="UniProtKB-SubCell"/>
</dbReference>
<dbReference type="EMBL" id="JAAABM010000011">
    <property type="protein sequence ID" value="KAF7674174.1"/>
    <property type="molecule type" value="Genomic_DNA"/>
</dbReference>
<comment type="subcellular location">
    <subcellularLocation>
        <location evidence="1">Membrane</location>
        <topology evidence="1">Multi-pass membrane protein</topology>
    </subcellularLocation>
</comment>
<keyword evidence="4 6" id="KW-1133">Transmembrane helix</keyword>
<dbReference type="InterPro" id="IPR036259">
    <property type="entry name" value="MFS_trans_sf"/>
</dbReference>
<dbReference type="GeneID" id="62206165"/>
<reference evidence="8" key="2">
    <citation type="submission" date="2020-08" db="EMBL/GenBank/DDBJ databases">
        <title>Draft Genome Sequence of Cumin Blight Pathogen Alternaria burnsii.</title>
        <authorList>
            <person name="Feng Z."/>
        </authorList>
    </citation>
    <scope>NUCLEOTIDE SEQUENCE</scope>
    <source>
        <strain evidence="8">CBS107.38</strain>
    </source>
</reference>
<keyword evidence="5 6" id="KW-0472">Membrane</keyword>
<evidence type="ECO:0000256" key="3">
    <source>
        <dbReference type="ARBA" id="ARBA00022692"/>
    </source>
</evidence>
<dbReference type="RefSeq" id="XP_038784488.1">
    <property type="nucleotide sequence ID" value="XM_038932987.1"/>
</dbReference>
<keyword evidence="3 6" id="KW-0812">Transmembrane</keyword>
<feature type="transmembrane region" description="Helical" evidence="6">
    <location>
        <begin position="127"/>
        <end position="149"/>
    </location>
</feature>
<evidence type="ECO:0000256" key="6">
    <source>
        <dbReference type="SAM" id="Phobius"/>
    </source>
</evidence>
<evidence type="ECO:0000256" key="4">
    <source>
        <dbReference type="ARBA" id="ARBA00022989"/>
    </source>
</evidence>
<organism evidence="8 9">
    <name type="scientific">Alternaria burnsii</name>
    <dbReference type="NCBI Taxonomy" id="1187904"/>
    <lineage>
        <taxon>Eukaryota</taxon>
        <taxon>Fungi</taxon>
        <taxon>Dikarya</taxon>
        <taxon>Ascomycota</taxon>
        <taxon>Pezizomycotina</taxon>
        <taxon>Dothideomycetes</taxon>
        <taxon>Pleosporomycetidae</taxon>
        <taxon>Pleosporales</taxon>
        <taxon>Pleosporineae</taxon>
        <taxon>Pleosporaceae</taxon>
        <taxon>Alternaria</taxon>
        <taxon>Alternaria sect. Alternaria</taxon>
    </lineage>
</organism>
<protein>
    <submittedName>
        <fullName evidence="8">Mfs transporter-like protein</fullName>
    </submittedName>
</protein>
<keyword evidence="9" id="KW-1185">Reference proteome</keyword>
<feature type="transmembrane region" description="Helical" evidence="6">
    <location>
        <begin position="82"/>
        <end position="107"/>
    </location>
</feature>
<evidence type="ECO:0000313" key="9">
    <source>
        <dbReference type="Proteomes" id="UP000596902"/>
    </source>
</evidence>
<name>A0A8H7B0M5_9PLEO</name>
<dbReference type="AlphaFoldDB" id="A0A8H7B0M5"/>